<dbReference type="InterPro" id="IPR011006">
    <property type="entry name" value="CheY-like_superfamily"/>
</dbReference>
<keyword evidence="3 8" id="KW-0238">DNA-binding</keyword>
<dbReference type="SUPFAM" id="SSF46894">
    <property type="entry name" value="C-terminal effector domain of the bipartite response regulators"/>
    <property type="match status" value="1"/>
</dbReference>
<dbReference type="PROSITE" id="PS50110">
    <property type="entry name" value="RESPONSE_REGULATORY"/>
    <property type="match status" value="1"/>
</dbReference>
<dbReference type="PANTHER" id="PTHR43214">
    <property type="entry name" value="TWO-COMPONENT RESPONSE REGULATOR"/>
    <property type="match status" value="1"/>
</dbReference>
<evidence type="ECO:0000256" key="5">
    <source>
        <dbReference type="PROSITE-ProRule" id="PRU00169"/>
    </source>
</evidence>
<proteinExistence type="predicted"/>
<reference evidence="9" key="1">
    <citation type="journal article" date="2019" name="Int. J. Syst. Evol. Microbiol.">
        <title>The Global Catalogue of Microorganisms (GCM) 10K type strain sequencing project: providing services to taxonomists for standard genome sequencing and annotation.</title>
        <authorList>
            <consortium name="The Broad Institute Genomics Platform"/>
            <consortium name="The Broad Institute Genome Sequencing Center for Infectious Disease"/>
            <person name="Wu L."/>
            <person name="Ma J."/>
        </authorList>
    </citation>
    <scope>NUCLEOTIDE SEQUENCE [LARGE SCALE GENOMIC DNA]</scope>
    <source>
        <strain evidence="9">NBRC 113072</strain>
    </source>
</reference>
<evidence type="ECO:0000313" key="9">
    <source>
        <dbReference type="Proteomes" id="UP001157126"/>
    </source>
</evidence>
<keyword evidence="1 5" id="KW-0597">Phosphoprotein</keyword>
<dbReference type="PRINTS" id="PR00038">
    <property type="entry name" value="HTHLUXR"/>
</dbReference>
<dbReference type="Pfam" id="PF00072">
    <property type="entry name" value="Response_reg"/>
    <property type="match status" value="1"/>
</dbReference>
<evidence type="ECO:0000259" key="7">
    <source>
        <dbReference type="PROSITE" id="PS50110"/>
    </source>
</evidence>
<dbReference type="Proteomes" id="UP001157126">
    <property type="component" value="Unassembled WGS sequence"/>
</dbReference>
<dbReference type="SMART" id="SM00421">
    <property type="entry name" value="HTH_LUXR"/>
    <property type="match status" value="1"/>
</dbReference>
<feature type="domain" description="Response regulatory" evidence="7">
    <location>
        <begin position="3"/>
        <end position="121"/>
    </location>
</feature>
<gene>
    <name evidence="8" type="ORF">GCM10025883_37780</name>
</gene>
<keyword evidence="2" id="KW-0805">Transcription regulation</keyword>
<evidence type="ECO:0000256" key="1">
    <source>
        <dbReference type="ARBA" id="ARBA00022553"/>
    </source>
</evidence>
<name>A0ABQ6IYI4_9MICO</name>
<dbReference type="PANTHER" id="PTHR43214:SF24">
    <property type="entry name" value="TRANSCRIPTIONAL REGULATORY PROTEIN NARL-RELATED"/>
    <property type="match status" value="1"/>
</dbReference>
<dbReference type="InterPro" id="IPR039420">
    <property type="entry name" value="WalR-like"/>
</dbReference>
<dbReference type="CDD" id="cd17535">
    <property type="entry name" value="REC_NarL-like"/>
    <property type="match status" value="1"/>
</dbReference>
<evidence type="ECO:0000313" key="8">
    <source>
        <dbReference type="EMBL" id="GMA41733.1"/>
    </source>
</evidence>
<comment type="caution">
    <text evidence="8">The sequence shown here is derived from an EMBL/GenBank/DDBJ whole genome shotgun (WGS) entry which is preliminary data.</text>
</comment>
<dbReference type="CDD" id="cd06170">
    <property type="entry name" value="LuxR_C_like"/>
    <property type="match status" value="1"/>
</dbReference>
<accession>A0ABQ6IYI4</accession>
<dbReference type="SUPFAM" id="SSF52172">
    <property type="entry name" value="CheY-like"/>
    <property type="match status" value="1"/>
</dbReference>
<protein>
    <submittedName>
        <fullName evidence="8">DNA-binding response regulator</fullName>
    </submittedName>
</protein>
<keyword evidence="9" id="KW-1185">Reference proteome</keyword>
<dbReference type="RefSeq" id="WP_284305255.1">
    <property type="nucleotide sequence ID" value="NZ_BSUO01000001.1"/>
</dbReference>
<dbReference type="Pfam" id="PF00196">
    <property type="entry name" value="GerE"/>
    <property type="match status" value="1"/>
</dbReference>
<dbReference type="EMBL" id="BSUO01000001">
    <property type="protein sequence ID" value="GMA41733.1"/>
    <property type="molecule type" value="Genomic_DNA"/>
</dbReference>
<evidence type="ECO:0000256" key="3">
    <source>
        <dbReference type="ARBA" id="ARBA00023125"/>
    </source>
</evidence>
<feature type="modified residue" description="4-aspartylphosphate" evidence="5">
    <location>
        <position position="56"/>
    </location>
</feature>
<sequence>MIRTLVVDDDQLFRAGLRMIVDSSTVARVVGEAGDGAGAVSFVRSHLGQVDVVLMDINMPTLNGVEAAQRIAALPEAPKVLILTTLAFDEYVYEAIANGASGFLLKDTPPDSLLAAIVSTHGGTAVVSPKMTRSLVSSMTRKYAGSNASAGARKRLDSLTERELEVLGLIGRGMNNTEIGRHLFIAEVTVKTHVGRVLRKLELRDRIQGVVFAYENGLMTDDGEDA</sequence>
<dbReference type="PROSITE" id="PS00622">
    <property type="entry name" value="HTH_LUXR_1"/>
    <property type="match status" value="1"/>
</dbReference>
<dbReference type="SMART" id="SM00448">
    <property type="entry name" value="REC"/>
    <property type="match status" value="1"/>
</dbReference>
<dbReference type="InterPro" id="IPR000792">
    <property type="entry name" value="Tscrpt_reg_LuxR_C"/>
</dbReference>
<feature type="domain" description="HTH luxR-type" evidence="6">
    <location>
        <begin position="152"/>
        <end position="217"/>
    </location>
</feature>
<dbReference type="Gene3D" id="3.40.50.2300">
    <property type="match status" value="1"/>
</dbReference>
<keyword evidence="4" id="KW-0804">Transcription</keyword>
<dbReference type="PROSITE" id="PS50043">
    <property type="entry name" value="HTH_LUXR_2"/>
    <property type="match status" value="1"/>
</dbReference>
<dbReference type="InterPro" id="IPR016032">
    <property type="entry name" value="Sig_transdc_resp-reg_C-effctor"/>
</dbReference>
<evidence type="ECO:0000256" key="4">
    <source>
        <dbReference type="ARBA" id="ARBA00023163"/>
    </source>
</evidence>
<dbReference type="InterPro" id="IPR058245">
    <property type="entry name" value="NreC/VraR/RcsB-like_REC"/>
</dbReference>
<evidence type="ECO:0000256" key="2">
    <source>
        <dbReference type="ARBA" id="ARBA00023015"/>
    </source>
</evidence>
<dbReference type="InterPro" id="IPR001789">
    <property type="entry name" value="Sig_transdc_resp-reg_receiver"/>
</dbReference>
<evidence type="ECO:0000259" key="6">
    <source>
        <dbReference type="PROSITE" id="PS50043"/>
    </source>
</evidence>
<organism evidence="8 9">
    <name type="scientific">Mobilicoccus caccae</name>
    <dbReference type="NCBI Taxonomy" id="1859295"/>
    <lineage>
        <taxon>Bacteria</taxon>
        <taxon>Bacillati</taxon>
        <taxon>Actinomycetota</taxon>
        <taxon>Actinomycetes</taxon>
        <taxon>Micrococcales</taxon>
        <taxon>Dermatophilaceae</taxon>
        <taxon>Mobilicoccus</taxon>
    </lineage>
</organism>
<dbReference type="GO" id="GO:0003677">
    <property type="term" value="F:DNA binding"/>
    <property type="evidence" value="ECO:0007669"/>
    <property type="project" value="UniProtKB-KW"/>
</dbReference>